<dbReference type="SUPFAM" id="SSF50998">
    <property type="entry name" value="Quinoprotein alcohol dehydrogenase-like"/>
    <property type="match status" value="1"/>
</dbReference>
<accession>A0A3R7A796</accession>
<dbReference type="InterPro" id="IPR011047">
    <property type="entry name" value="Quinoprotein_ADH-like_sf"/>
</dbReference>
<evidence type="ECO:0000313" key="1">
    <source>
        <dbReference type="EMBL" id="RHY28235.1"/>
    </source>
</evidence>
<dbReference type="Proteomes" id="UP000285060">
    <property type="component" value="Unassembled WGS sequence"/>
</dbReference>
<protein>
    <submittedName>
        <fullName evidence="1">Uncharacterized protein</fullName>
    </submittedName>
</protein>
<reference evidence="1 2" key="1">
    <citation type="submission" date="2018-08" db="EMBL/GenBank/DDBJ databases">
        <title>Aphanomyces genome sequencing and annotation.</title>
        <authorList>
            <person name="Minardi D."/>
            <person name="Oidtmann B."/>
            <person name="Van Der Giezen M."/>
            <person name="Studholme D.J."/>
        </authorList>
    </citation>
    <scope>NUCLEOTIDE SEQUENCE [LARGE SCALE GENOMIC DNA]</scope>
    <source>
        <strain evidence="1 2">NJM0002</strain>
    </source>
</reference>
<dbReference type="Gene3D" id="2.130.10.10">
    <property type="entry name" value="YVTN repeat-like/Quinoprotein amine dehydrogenase"/>
    <property type="match status" value="1"/>
</dbReference>
<comment type="caution">
    <text evidence="1">The sequence shown here is derived from an EMBL/GenBank/DDBJ whole genome shotgun (WGS) entry which is preliminary data.</text>
</comment>
<gene>
    <name evidence="1" type="ORF">DYB32_006117</name>
</gene>
<dbReference type="EMBL" id="QUSY01000620">
    <property type="protein sequence ID" value="RHY28235.1"/>
    <property type="molecule type" value="Genomic_DNA"/>
</dbReference>
<keyword evidence="2" id="KW-1185">Reference proteome</keyword>
<proteinExistence type="predicted"/>
<evidence type="ECO:0000313" key="2">
    <source>
        <dbReference type="Proteomes" id="UP000285060"/>
    </source>
</evidence>
<name>A0A3R7A796_9STRA</name>
<dbReference type="AlphaFoldDB" id="A0A3R7A796"/>
<organism evidence="1 2">
    <name type="scientific">Aphanomyces invadans</name>
    <dbReference type="NCBI Taxonomy" id="157072"/>
    <lineage>
        <taxon>Eukaryota</taxon>
        <taxon>Sar</taxon>
        <taxon>Stramenopiles</taxon>
        <taxon>Oomycota</taxon>
        <taxon>Saprolegniomycetes</taxon>
        <taxon>Saprolegniales</taxon>
        <taxon>Verrucalvaceae</taxon>
        <taxon>Aphanomyces</taxon>
    </lineage>
</organism>
<sequence length="600" mass="65812">MASFGWHGRDRELEGHFYIDNGYLDDSSDESSAYDSDDNEQLRSTILEAWQVQRTLTWRWDPLDPVERLETQIVERQVSPIHDRFDALWVASLNGFCIVDEANVLGIPRVEADTPTTRIGQRIQRMLGLVPAQCQLSLKASTTCPPPPSEICGRFARFAKSFTYDAMDLPIFHGCCNLYQTTSQIPPAQYNGIAMSSSILAAYGAGFMNDAQLILFPLVHPTTPNDGGRIQVQSAIEVDTGLYTPGTALAMNDQHVWISGDCRVKAFDLASGQLYTTLFCGDVNARVTSMAIFHDTLVAACAGLLPTGTAAHAGLRVWSSLSCLPRQTAQPTLEDYEIGDIDGASAGPWLDLRPQYGGSEFVVDNPFAIEVSVGTAPTYVLPLDNRHVSQVVPFYERGVLAAFTESPVFGALDLRTEVLSQRFFGHLHPVQNMFTSSALAIATCDIHHAYLWDARTCTPTARFESTSRADGINTSVALSDDGTVLFLGGTNQSIVAFDVRYGRGLYELTTGNNDVHQMLWDDATSSLVASTNWTHCNRYCMPAGYRVVDGGTWPSSATHRPSDFGHKFDSGQSCILQYEFTTAPDAPAPQTSLHPVSDMW</sequence>
<dbReference type="InterPro" id="IPR015943">
    <property type="entry name" value="WD40/YVTN_repeat-like_dom_sf"/>
</dbReference>